<feature type="transmembrane region" description="Helical" evidence="1">
    <location>
        <begin position="322"/>
        <end position="341"/>
    </location>
</feature>
<dbReference type="Proteomes" id="UP000688137">
    <property type="component" value="Unassembled WGS sequence"/>
</dbReference>
<comment type="caution">
    <text evidence="2">The sequence shown here is derived from an EMBL/GenBank/DDBJ whole genome shotgun (WGS) entry which is preliminary data.</text>
</comment>
<feature type="transmembrane region" description="Helical" evidence="1">
    <location>
        <begin position="127"/>
        <end position="150"/>
    </location>
</feature>
<reference evidence="2" key="1">
    <citation type="submission" date="2021-01" db="EMBL/GenBank/DDBJ databases">
        <authorList>
            <consortium name="Genoscope - CEA"/>
            <person name="William W."/>
        </authorList>
    </citation>
    <scope>NUCLEOTIDE SEQUENCE</scope>
</reference>
<evidence type="ECO:0000313" key="3">
    <source>
        <dbReference type="Proteomes" id="UP000688137"/>
    </source>
</evidence>
<feature type="transmembrane region" description="Helical" evidence="1">
    <location>
        <begin position="203"/>
        <end position="221"/>
    </location>
</feature>
<feature type="transmembrane region" description="Helical" evidence="1">
    <location>
        <begin position="27"/>
        <end position="46"/>
    </location>
</feature>
<protein>
    <recommendedName>
        <fullName evidence="4">Transmembrane protein</fullName>
    </recommendedName>
</protein>
<feature type="transmembrane region" description="Helical" evidence="1">
    <location>
        <begin position="52"/>
        <end position="71"/>
    </location>
</feature>
<evidence type="ECO:0008006" key="4">
    <source>
        <dbReference type="Google" id="ProtNLM"/>
    </source>
</evidence>
<keyword evidence="1" id="KW-0812">Transmembrane</keyword>
<evidence type="ECO:0000313" key="2">
    <source>
        <dbReference type="EMBL" id="CAD8084079.1"/>
    </source>
</evidence>
<feature type="transmembrane region" description="Helical" evidence="1">
    <location>
        <begin position="362"/>
        <end position="383"/>
    </location>
</feature>
<feature type="transmembrane region" description="Helical" evidence="1">
    <location>
        <begin position="91"/>
        <end position="115"/>
    </location>
</feature>
<keyword evidence="3" id="KW-1185">Reference proteome</keyword>
<dbReference type="EMBL" id="CAJJDM010000074">
    <property type="protein sequence ID" value="CAD8084079.1"/>
    <property type="molecule type" value="Genomic_DNA"/>
</dbReference>
<name>A0A8S1MWW1_PARPR</name>
<feature type="transmembrane region" description="Helical" evidence="1">
    <location>
        <begin position="228"/>
        <end position="251"/>
    </location>
</feature>
<sequence>MINQQPNQEIEDLDSDDIDIIFRRIKIIFFFSLLQLMVSGGLMYLHLGFINYMIVDGIGIIYSLLLMYWSYDQNRKTIQAQQQHIETTNNFLTRFQLVFSVTLTTVFIYEFMGFLLITIQEQTIQDLFIFLIIIGFSLQILIQIVILITNSYFCKSPNVLRLSIYFQSLTLSLVIFLSWIQIYQVQELPQQIQTADYWIEWNTLLQIPTLIFLAISMLFNYMGNKKAYNIFGTVFLLLSILHTVFGCLVIRNGQFWVPANDQLPLRALHNDIIGNLGCTKYIKNDECQLVYQVEAWEFNNELKCLSQNCEEKAINYIKNLNLQLGLVFLFEASLLFMNTYAMYTVSVKYQISKLLNPLTQKIVISIFFLTTIIGIVLLESIPLPKIKTQPSMDYSIESDMLPEFNQVNFNQITNSLNLQDCSTINKLQAIQEFQAINCDTSCEQYEFVVALTSENSLFKQLEPNLVKTFNQEYTNQYFNKNDIHQQLVIKGNKNQVIQGLNNIQVCSDNSQIQMEFLVEQVKQQNNRLLQSNFQQQFKLLNVELKLVDILSNRIIRKGTLRIYKEFIQCSHIENQPYFEQSVDDENIIYNIKKGSYLTILFQNQKYFDYCGNFLITEDKLTVNPYRLNRNKFTIIIKWQNEQEIPVYLIANQKIGKNVNCQVGGYFTGCRHITSKQSKNYSLLQFQEYIYNTIIFLQDYEVDNYNSLYLSINIYFNGISNTKYINYQRSKILKILCIDNHGNFKIVQEIDNNNLYPKTC</sequence>
<organism evidence="2 3">
    <name type="scientific">Paramecium primaurelia</name>
    <dbReference type="NCBI Taxonomy" id="5886"/>
    <lineage>
        <taxon>Eukaryota</taxon>
        <taxon>Sar</taxon>
        <taxon>Alveolata</taxon>
        <taxon>Ciliophora</taxon>
        <taxon>Intramacronucleata</taxon>
        <taxon>Oligohymenophorea</taxon>
        <taxon>Peniculida</taxon>
        <taxon>Parameciidae</taxon>
        <taxon>Paramecium</taxon>
    </lineage>
</organism>
<dbReference type="OMA" id="ADYWIEW"/>
<gene>
    <name evidence="2" type="ORF">PPRIM_AZ9-3.1.T0710166</name>
</gene>
<proteinExistence type="predicted"/>
<evidence type="ECO:0000256" key="1">
    <source>
        <dbReference type="SAM" id="Phobius"/>
    </source>
</evidence>
<feature type="transmembrane region" description="Helical" evidence="1">
    <location>
        <begin position="162"/>
        <end position="183"/>
    </location>
</feature>
<keyword evidence="1" id="KW-0472">Membrane</keyword>
<dbReference type="AlphaFoldDB" id="A0A8S1MWW1"/>
<keyword evidence="1" id="KW-1133">Transmembrane helix</keyword>
<accession>A0A8S1MWW1</accession>